<protein>
    <submittedName>
        <fullName evidence="1">Putative ABC transport system substrate-binding protein</fullName>
    </submittedName>
</protein>
<dbReference type="STRING" id="753702.SAMN04488102_11821"/>
<dbReference type="NCBIfam" id="NF041285">
    <property type="entry name" value="ABC_SBP_TrpX"/>
    <property type="match status" value="1"/>
</dbReference>
<dbReference type="InterPro" id="IPR028082">
    <property type="entry name" value="Peripla_BP_I"/>
</dbReference>
<dbReference type="PANTHER" id="PTHR35271:SF1">
    <property type="entry name" value="ABC TRANSPORTER, SUBSTRATE-BINDING LIPOPROTEIN"/>
    <property type="match status" value="1"/>
</dbReference>
<dbReference type="PANTHER" id="PTHR35271">
    <property type="entry name" value="ABC TRANSPORTER, SUBSTRATE-BINDING LIPOPROTEIN-RELATED"/>
    <property type="match status" value="1"/>
</dbReference>
<dbReference type="InterPro" id="IPR007487">
    <property type="entry name" value="ABC_transpt-TYRBP-like"/>
</dbReference>
<dbReference type="RefSeq" id="WP_091531573.1">
    <property type="nucleotide sequence ID" value="NZ_FOLT01000018.1"/>
</dbReference>
<evidence type="ECO:0000313" key="1">
    <source>
        <dbReference type="EMBL" id="SFC68175.1"/>
    </source>
</evidence>
<dbReference type="SUPFAM" id="SSF53822">
    <property type="entry name" value="Periplasmic binding protein-like I"/>
    <property type="match status" value="1"/>
</dbReference>
<dbReference type="CDD" id="cd06325">
    <property type="entry name" value="PBP1_ABC_unchar_transporter"/>
    <property type="match status" value="1"/>
</dbReference>
<dbReference type="Pfam" id="PF04392">
    <property type="entry name" value="ABC_sub_bind"/>
    <property type="match status" value="1"/>
</dbReference>
<reference evidence="2" key="1">
    <citation type="submission" date="2016-10" db="EMBL/GenBank/DDBJ databases">
        <authorList>
            <person name="Varghese N."/>
            <person name="Submissions S."/>
        </authorList>
    </citation>
    <scope>NUCLEOTIDE SEQUENCE [LARGE SCALE GENOMIC DNA]</scope>
    <source>
        <strain evidence="2">DSM 23664</strain>
    </source>
</reference>
<dbReference type="InterPro" id="IPR047776">
    <property type="entry name" value="ABC_SBP_TrpX-like"/>
</dbReference>
<evidence type="ECO:0000313" key="2">
    <source>
        <dbReference type="Proteomes" id="UP000199612"/>
    </source>
</evidence>
<dbReference type="Gene3D" id="3.40.50.2300">
    <property type="match status" value="2"/>
</dbReference>
<gene>
    <name evidence="1" type="ORF">SAMN04488102_11821</name>
</gene>
<sequence length="352" mass="36867">MKNKKLVVMLGALVVLLVGVFAFSLADQSEGETQEEVPANAEGTEAPEVTDEDETFVVGILQTTSHPALDAITQGAIDGLAENGYVDGDNAEVIFQNGQGDQNLMNTMAQSLVEDGADILIGIGTPASQAFANATDEIPIIMGAVSDPVGAGLVDSQATPGKNITGVKDEAPVQAQLDMMLEILPEATDIGVLYSSGEDNARAEAERAITAIEEMGLNPVEYTVSSTNEIQQTVAAMAQEVDAIYLPTDNTIASAFDTVVSEANRYDVPLIPTVDSMIAQGGLATVGINQTDTGFESGRMAAEVLDGTDPSTFPVYVLNEGDKLVNLEQAELLGIEIPQSVLDEATVIESDE</sequence>
<organism evidence="1 2">
    <name type="scientific">Alkalibacterium subtropicum</name>
    <dbReference type="NCBI Taxonomy" id="753702"/>
    <lineage>
        <taxon>Bacteria</taxon>
        <taxon>Bacillati</taxon>
        <taxon>Bacillota</taxon>
        <taxon>Bacilli</taxon>
        <taxon>Lactobacillales</taxon>
        <taxon>Carnobacteriaceae</taxon>
        <taxon>Alkalibacterium</taxon>
    </lineage>
</organism>
<dbReference type="AlphaFoldDB" id="A0A1I1L5F0"/>
<proteinExistence type="predicted"/>
<dbReference type="EMBL" id="FOLT01000018">
    <property type="protein sequence ID" value="SFC68175.1"/>
    <property type="molecule type" value="Genomic_DNA"/>
</dbReference>
<name>A0A1I1L5F0_9LACT</name>
<dbReference type="OrthoDB" id="9776955at2"/>
<dbReference type="Proteomes" id="UP000199612">
    <property type="component" value="Unassembled WGS sequence"/>
</dbReference>
<keyword evidence="2" id="KW-1185">Reference proteome</keyword>
<accession>A0A1I1L5F0</accession>